<organism evidence="2 3">
    <name type="scientific">Globisporangium ultimum (strain ATCC 200006 / CBS 805.95 / DAOM BR144)</name>
    <name type="common">Pythium ultimum</name>
    <dbReference type="NCBI Taxonomy" id="431595"/>
    <lineage>
        <taxon>Eukaryota</taxon>
        <taxon>Sar</taxon>
        <taxon>Stramenopiles</taxon>
        <taxon>Oomycota</taxon>
        <taxon>Peronosporomycetes</taxon>
        <taxon>Pythiales</taxon>
        <taxon>Pythiaceae</taxon>
        <taxon>Globisporangium</taxon>
    </lineage>
</organism>
<evidence type="ECO:0000313" key="3">
    <source>
        <dbReference type="Proteomes" id="UP000019132"/>
    </source>
</evidence>
<evidence type="ECO:0000259" key="1">
    <source>
        <dbReference type="Pfam" id="PF05347"/>
    </source>
</evidence>
<dbReference type="eggNOG" id="ENOG502S386">
    <property type="taxonomic scope" value="Eukaryota"/>
</dbReference>
<protein>
    <recommendedName>
        <fullName evidence="1">Complex 1 LYR protein domain-containing protein</fullName>
    </recommendedName>
</protein>
<dbReference type="EMBL" id="GL376634">
    <property type="status" value="NOT_ANNOTATED_CDS"/>
    <property type="molecule type" value="Genomic_DNA"/>
</dbReference>
<reference evidence="3" key="2">
    <citation type="submission" date="2010-04" db="EMBL/GenBank/DDBJ databases">
        <authorList>
            <person name="Buell R."/>
            <person name="Hamilton J."/>
            <person name="Hostetler J."/>
        </authorList>
    </citation>
    <scope>NUCLEOTIDE SEQUENCE [LARGE SCALE GENOMIC DNA]</scope>
    <source>
        <strain evidence="3">DAOM:BR144</strain>
    </source>
</reference>
<dbReference type="InterPro" id="IPR008011">
    <property type="entry name" value="Complex1_LYR_dom"/>
</dbReference>
<dbReference type="OMA" id="QHFMDRK"/>
<accession>K3W9U6</accession>
<reference evidence="2" key="3">
    <citation type="submission" date="2015-02" db="UniProtKB">
        <authorList>
            <consortium name="EnsemblProtists"/>
        </authorList>
    </citation>
    <scope>IDENTIFICATION</scope>
    <source>
        <strain evidence="2">DAOM BR144</strain>
    </source>
</reference>
<dbReference type="InParanoid" id="K3W9U6"/>
<dbReference type="VEuPathDB" id="FungiDB:PYU1_G001736"/>
<dbReference type="Pfam" id="PF05347">
    <property type="entry name" value="Complex1_LYR"/>
    <property type="match status" value="1"/>
</dbReference>
<sequence>MASSDLRPMYKKLLKLAQTLPADKRQTTVEQIRREFRTHNGTKDPKEIAALLARAQSSIGYLKIVTPRATSDAGVKNYVYIKGKRVEAAGAAEDGARYKTADYNAQMQRHVQLLRRQHFMDRK</sequence>
<proteinExistence type="predicted"/>
<keyword evidence="3" id="KW-1185">Reference proteome</keyword>
<dbReference type="EnsemblProtists" id="PYU1_T001737">
    <property type="protein sequence ID" value="PYU1_T001737"/>
    <property type="gene ID" value="PYU1_G001736"/>
</dbReference>
<reference evidence="3" key="1">
    <citation type="journal article" date="2010" name="Genome Biol.">
        <title>Genome sequence of the necrotrophic plant pathogen Pythium ultimum reveals original pathogenicity mechanisms and effector repertoire.</title>
        <authorList>
            <person name="Levesque C.A."/>
            <person name="Brouwer H."/>
            <person name="Cano L."/>
            <person name="Hamilton J.P."/>
            <person name="Holt C."/>
            <person name="Huitema E."/>
            <person name="Raffaele S."/>
            <person name="Robideau G.P."/>
            <person name="Thines M."/>
            <person name="Win J."/>
            <person name="Zerillo M.M."/>
            <person name="Beakes G.W."/>
            <person name="Boore J.L."/>
            <person name="Busam D."/>
            <person name="Dumas B."/>
            <person name="Ferriera S."/>
            <person name="Fuerstenberg S.I."/>
            <person name="Gachon C.M."/>
            <person name="Gaulin E."/>
            <person name="Govers F."/>
            <person name="Grenville-Briggs L."/>
            <person name="Horner N."/>
            <person name="Hostetler J."/>
            <person name="Jiang R.H."/>
            <person name="Johnson J."/>
            <person name="Krajaejun T."/>
            <person name="Lin H."/>
            <person name="Meijer H.J."/>
            <person name="Moore B."/>
            <person name="Morris P."/>
            <person name="Phuntmart V."/>
            <person name="Puiu D."/>
            <person name="Shetty J."/>
            <person name="Stajich J.E."/>
            <person name="Tripathy S."/>
            <person name="Wawra S."/>
            <person name="van West P."/>
            <person name="Whitty B.R."/>
            <person name="Coutinho P.M."/>
            <person name="Henrissat B."/>
            <person name="Martin F."/>
            <person name="Thomas P.D."/>
            <person name="Tyler B.M."/>
            <person name="De Vries R.P."/>
            <person name="Kamoun S."/>
            <person name="Yandell M."/>
            <person name="Tisserat N."/>
            <person name="Buell C.R."/>
        </authorList>
    </citation>
    <scope>NUCLEOTIDE SEQUENCE</scope>
    <source>
        <strain evidence="3">DAOM:BR144</strain>
    </source>
</reference>
<dbReference type="Proteomes" id="UP000019132">
    <property type="component" value="Unassembled WGS sequence"/>
</dbReference>
<dbReference type="AlphaFoldDB" id="K3W9U6"/>
<feature type="domain" description="Complex 1 LYR protein" evidence="1">
    <location>
        <begin position="9"/>
        <end position="56"/>
    </location>
</feature>
<name>K3W9U6_GLOUD</name>
<evidence type="ECO:0000313" key="2">
    <source>
        <dbReference type="EnsemblProtists" id="PYU1_T001737"/>
    </source>
</evidence>
<dbReference type="HOGENOM" id="CLU_1879508_0_0_1"/>